<evidence type="ECO:0000313" key="1">
    <source>
        <dbReference type="EMBL" id="MPN16952.1"/>
    </source>
</evidence>
<gene>
    <name evidence="1" type="ORF">SDC9_164301</name>
</gene>
<dbReference type="EMBL" id="VSSQ01063968">
    <property type="protein sequence ID" value="MPN16952.1"/>
    <property type="molecule type" value="Genomic_DNA"/>
</dbReference>
<dbReference type="AlphaFoldDB" id="A0A645FTH3"/>
<name>A0A645FTH3_9ZZZZ</name>
<protein>
    <submittedName>
        <fullName evidence="1">Uncharacterized protein</fullName>
    </submittedName>
</protein>
<accession>A0A645FTH3</accession>
<sequence length="45" mass="5428">MIHVFGMILKYLDQRDLKIEKKAYLILYHKVVEIQLLPIVVQENM</sequence>
<comment type="caution">
    <text evidence="1">The sequence shown here is derived from an EMBL/GenBank/DDBJ whole genome shotgun (WGS) entry which is preliminary data.</text>
</comment>
<reference evidence="1" key="1">
    <citation type="submission" date="2019-08" db="EMBL/GenBank/DDBJ databases">
        <authorList>
            <person name="Kucharzyk K."/>
            <person name="Murdoch R.W."/>
            <person name="Higgins S."/>
            <person name="Loffler F."/>
        </authorList>
    </citation>
    <scope>NUCLEOTIDE SEQUENCE</scope>
</reference>
<organism evidence="1">
    <name type="scientific">bioreactor metagenome</name>
    <dbReference type="NCBI Taxonomy" id="1076179"/>
    <lineage>
        <taxon>unclassified sequences</taxon>
        <taxon>metagenomes</taxon>
        <taxon>ecological metagenomes</taxon>
    </lineage>
</organism>
<proteinExistence type="predicted"/>